<dbReference type="GO" id="GO:0016787">
    <property type="term" value="F:hydrolase activity"/>
    <property type="evidence" value="ECO:0007669"/>
    <property type="project" value="UniProtKB-KW"/>
</dbReference>
<keyword evidence="5" id="KW-1185">Reference proteome</keyword>
<dbReference type="PANTHER" id="PTHR43519">
    <property type="entry name" value="ATP-DEPENDENT RNA HELICASE HRPB"/>
    <property type="match status" value="1"/>
</dbReference>
<dbReference type="AlphaFoldDB" id="A0A812QN53"/>
<name>A0A812QN53_9DINO</name>
<dbReference type="PANTHER" id="PTHR43519:SF1">
    <property type="entry name" value="ATP-DEPENDENT RNA HELICASE HRPB"/>
    <property type="match status" value="1"/>
</dbReference>
<organism evidence="4 5">
    <name type="scientific">Symbiodinium natans</name>
    <dbReference type="NCBI Taxonomy" id="878477"/>
    <lineage>
        <taxon>Eukaryota</taxon>
        <taxon>Sar</taxon>
        <taxon>Alveolata</taxon>
        <taxon>Dinophyceae</taxon>
        <taxon>Suessiales</taxon>
        <taxon>Symbiodiniaceae</taxon>
        <taxon>Symbiodinium</taxon>
    </lineage>
</organism>
<accession>A0A812QN53</accession>
<dbReference type="InterPro" id="IPR014001">
    <property type="entry name" value="Helicase_ATP-bd"/>
</dbReference>
<gene>
    <name evidence="4" type="primary">hrpB</name>
    <name evidence="4" type="ORF">SNAT2548_LOCUS21537</name>
</gene>
<dbReference type="SUPFAM" id="SSF52540">
    <property type="entry name" value="P-loop containing nucleoside triphosphate hydrolases"/>
    <property type="match status" value="1"/>
</dbReference>
<dbReference type="GO" id="GO:0003676">
    <property type="term" value="F:nucleic acid binding"/>
    <property type="evidence" value="ECO:0007669"/>
    <property type="project" value="InterPro"/>
</dbReference>
<dbReference type="Pfam" id="PF00270">
    <property type="entry name" value="DEAD"/>
    <property type="match status" value="1"/>
</dbReference>
<dbReference type="EMBL" id="CAJNDS010002256">
    <property type="protein sequence ID" value="CAE7395393.1"/>
    <property type="molecule type" value="Genomic_DNA"/>
</dbReference>
<evidence type="ECO:0000313" key="5">
    <source>
        <dbReference type="Proteomes" id="UP000604046"/>
    </source>
</evidence>
<evidence type="ECO:0000259" key="3">
    <source>
        <dbReference type="PROSITE" id="PS51192"/>
    </source>
</evidence>
<dbReference type="Gene3D" id="3.40.50.300">
    <property type="entry name" value="P-loop containing nucleotide triphosphate hydrolases"/>
    <property type="match status" value="1"/>
</dbReference>
<keyword evidence="1" id="KW-0378">Hydrolase</keyword>
<keyword evidence="2" id="KW-0347">Helicase</keyword>
<dbReference type="InterPro" id="IPR027417">
    <property type="entry name" value="P-loop_NTPase"/>
</dbReference>
<dbReference type="GO" id="GO:0005524">
    <property type="term" value="F:ATP binding"/>
    <property type="evidence" value="ECO:0007669"/>
    <property type="project" value="InterPro"/>
</dbReference>
<keyword evidence="2" id="KW-0067">ATP-binding</keyword>
<dbReference type="InterPro" id="IPR011545">
    <property type="entry name" value="DEAD/DEAH_box_helicase_dom"/>
</dbReference>
<sequence length="159" mass="17591">MKAARLSVCCFRQSLPISETLPEILDHFQSERDLVLQAPTGAGKTTIVPLALLESGHVDGKVILLQPRRLTALSVAKRMADLWGEPLGETIGYRIRHESVVSNRTRVEVVTEGVLVRMLNNNPTLEGISCIFFDEFHERSVESDLSFAPLGLSHVRVSS</sequence>
<proteinExistence type="predicted"/>
<dbReference type="OrthoDB" id="441842at2759"/>
<keyword evidence="2" id="KW-0547">Nucleotide-binding</keyword>
<protein>
    <submittedName>
        <fullName evidence="4">HrpB protein</fullName>
    </submittedName>
</protein>
<feature type="domain" description="Helicase ATP-binding" evidence="3">
    <location>
        <begin position="25"/>
        <end position="153"/>
    </location>
</feature>
<evidence type="ECO:0000256" key="1">
    <source>
        <dbReference type="ARBA" id="ARBA00022801"/>
    </source>
</evidence>
<dbReference type="PROSITE" id="PS51192">
    <property type="entry name" value="HELICASE_ATP_BIND_1"/>
    <property type="match status" value="1"/>
</dbReference>
<dbReference type="SMART" id="SM00487">
    <property type="entry name" value="DEXDc"/>
    <property type="match status" value="1"/>
</dbReference>
<evidence type="ECO:0000313" key="4">
    <source>
        <dbReference type="EMBL" id="CAE7395393.1"/>
    </source>
</evidence>
<reference evidence="4" key="1">
    <citation type="submission" date="2021-02" db="EMBL/GenBank/DDBJ databases">
        <authorList>
            <person name="Dougan E. K."/>
            <person name="Rhodes N."/>
            <person name="Thang M."/>
            <person name="Chan C."/>
        </authorList>
    </citation>
    <scope>NUCLEOTIDE SEQUENCE</scope>
</reference>
<dbReference type="GO" id="GO:0004386">
    <property type="term" value="F:helicase activity"/>
    <property type="evidence" value="ECO:0007669"/>
    <property type="project" value="UniProtKB-KW"/>
</dbReference>
<dbReference type="Proteomes" id="UP000604046">
    <property type="component" value="Unassembled WGS sequence"/>
</dbReference>
<comment type="caution">
    <text evidence="4">The sequence shown here is derived from an EMBL/GenBank/DDBJ whole genome shotgun (WGS) entry which is preliminary data.</text>
</comment>
<evidence type="ECO:0000256" key="2">
    <source>
        <dbReference type="ARBA" id="ARBA00022806"/>
    </source>
</evidence>